<feature type="compositionally biased region" description="Basic and acidic residues" evidence="1">
    <location>
        <begin position="101"/>
        <end position="111"/>
    </location>
</feature>
<dbReference type="Proteomes" id="UP000054047">
    <property type="component" value="Unassembled WGS sequence"/>
</dbReference>
<name>A0A0C2H939_9BILA</name>
<evidence type="ECO:0000256" key="1">
    <source>
        <dbReference type="SAM" id="MobiDB-lite"/>
    </source>
</evidence>
<keyword evidence="3" id="KW-1185">Reference proteome</keyword>
<dbReference type="EMBL" id="KN727285">
    <property type="protein sequence ID" value="KIH66051.1"/>
    <property type="molecule type" value="Genomic_DNA"/>
</dbReference>
<evidence type="ECO:0000313" key="3">
    <source>
        <dbReference type="Proteomes" id="UP000054047"/>
    </source>
</evidence>
<organism evidence="2 3">
    <name type="scientific">Ancylostoma duodenale</name>
    <dbReference type="NCBI Taxonomy" id="51022"/>
    <lineage>
        <taxon>Eukaryota</taxon>
        <taxon>Metazoa</taxon>
        <taxon>Ecdysozoa</taxon>
        <taxon>Nematoda</taxon>
        <taxon>Chromadorea</taxon>
        <taxon>Rhabditida</taxon>
        <taxon>Rhabditina</taxon>
        <taxon>Rhabditomorpha</taxon>
        <taxon>Strongyloidea</taxon>
        <taxon>Ancylostomatidae</taxon>
        <taxon>Ancylostomatinae</taxon>
        <taxon>Ancylostoma</taxon>
    </lineage>
</organism>
<evidence type="ECO:0000313" key="2">
    <source>
        <dbReference type="EMBL" id="KIH66051.1"/>
    </source>
</evidence>
<feature type="region of interest" description="Disordered" evidence="1">
    <location>
        <begin position="71"/>
        <end position="111"/>
    </location>
</feature>
<sequence>METNTASKLKAQLSEVQEELRQLQRAIPPLPEPQQLYEKILRTLFSLPHLLIAMKKISKECWKTLMRQTPEVAEDELTTDGPRNHQSRYHGPPADAGRAALHVEGHPGRGV</sequence>
<dbReference type="AlphaFoldDB" id="A0A0C2H939"/>
<protein>
    <submittedName>
        <fullName evidence="2">Uncharacterized protein</fullName>
    </submittedName>
</protein>
<accession>A0A0C2H939</accession>
<reference evidence="2" key="1">
    <citation type="submission" date="2013-12" db="EMBL/GenBank/DDBJ databases">
        <title>Draft genome of the parsitic nematode Ancylostoma duodenale.</title>
        <authorList>
            <person name="Mitreva M."/>
        </authorList>
    </citation>
    <scope>NUCLEOTIDE SEQUENCE [LARGE SCALE GENOMIC DNA]</scope>
    <source>
        <strain evidence="2">Zhejiang</strain>
    </source>
</reference>
<proteinExistence type="predicted"/>
<gene>
    <name evidence="2" type="ORF">ANCDUO_03620</name>
</gene>